<name>A0A2V3XUQ1_9FIRM</name>
<proteinExistence type="predicted"/>
<keyword evidence="2" id="KW-1185">Reference proteome</keyword>
<dbReference type="EMBL" id="QJKD01000031">
    <property type="protein sequence ID" value="PXX43509.1"/>
    <property type="molecule type" value="Genomic_DNA"/>
</dbReference>
<dbReference type="GeneID" id="86065053"/>
<dbReference type="AlphaFoldDB" id="A0A2V3XUQ1"/>
<sequence>MKIITCASYGASGSSALTDLVAEYSNVKRMTDAEFRFLHDPDGISDLEFQLVECHNRHNAGRALKRFWRQCQFNGGNRIHKRYERFFDGKYLELSKQYVDALTDFTCKGWWDFDLLDKGDKRDFYMYRKKIEDRIFKTIPLTHKRVLDNEIMFFSHPSEEQFLSVTRKYVHALMEAANLEGKEYIEVDQIVGSQNIDRYLRYFSDPIEVFVVDRDPRDIYVLEKVYYPIHYGSYNNDSAEVFCKKFKYVRESGDPKKSTSEHIHYLQFEDFLFDYERVVKEIENATGLKTENHTKKFQYLNPLKSVNNVQTWIEQPGLYEDIRYIENALSEYLYPFDRHSRDEVVGIPVADKTKF</sequence>
<accession>A0A2V3XUQ1</accession>
<protein>
    <recommendedName>
        <fullName evidence="3">Sulfotransferase family protein</fullName>
    </recommendedName>
</protein>
<dbReference type="SUPFAM" id="SSF52540">
    <property type="entry name" value="P-loop containing nucleoside triphosphate hydrolases"/>
    <property type="match status" value="1"/>
</dbReference>
<evidence type="ECO:0000313" key="1">
    <source>
        <dbReference type="EMBL" id="PXX43509.1"/>
    </source>
</evidence>
<comment type="caution">
    <text evidence="1">The sequence shown here is derived from an EMBL/GenBank/DDBJ whole genome shotgun (WGS) entry which is preliminary data.</text>
</comment>
<organism evidence="1 2">
    <name type="scientific">Hungatella effluvii</name>
    <dbReference type="NCBI Taxonomy" id="1096246"/>
    <lineage>
        <taxon>Bacteria</taxon>
        <taxon>Bacillati</taxon>
        <taxon>Bacillota</taxon>
        <taxon>Clostridia</taxon>
        <taxon>Lachnospirales</taxon>
        <taxon>Lachnospiraceae</taxon>
        <taxon>Hungatella</taxon>
    </lineage>
</organism>
<reference evidence="1 2" key="1">
    <citation type="submission" date="2018-05" db="EMBL/GenBank/DDBJ databases">
        <title>Genomic Encyclopedia of Type Strains, Phase IV (KMG-IV): sequencing the most valuable type-strain genomes for metagenomic binning, comparative biology and taxonomic classification.</title>
        <authorList>
            <person name="Goeker M."/>
        </authorList>
    </citation>
    <scope>NUCLEOTIDE SEQUENCE [LARGE SCALE GENOMIC DNA]</scope>
    <source>
        <strain evidence="1 2">DSM 24995</strain>
    </source>
</reference>
<dbReference type="Proteomes" id="UP000248057">
    <property type="component" value="Unassembled WGS sequence"/>
</dbReference>
<evidence type="ECO:0000313" key="2">
    <source>
        <dbReference type="Proteomes" id="UP000248057"/>
    </source>
</evidence>
<dbReference type="RefSeq" id="WP_110326748.1">
    <property type="nucleotide sequence ID" value="NZ_QJKD01000031.1"/>
</dbReference>
<dbReference type="Gene3D" id="3.40.50.300">
    <property type="entry name" value="P-loop containing nucleotide triphosphate hydrolases"/>
    <property type="match status" value="1"/>
</dbReference>
<dbReference type="InterPro" id="IPR027417">
    <property type="entry name" value="P-loop_NTPase"/>
</dbReference>
<evidence type="ECO:0008006" key="3">
    <source>
        <dbReference type="Google" id="ProtNLM"/>
    </source>
</evidence>
<gene>
    <name evidence="1" type="ORF">DFR60_13125</name>
</gene>